<proteinExistence type="predicted"/>
<accession>R7ZB58</accession>
<keyword evidence="1" id="KW-0808">Transferase</keyword>
<gene>
    <name evidence="1" type="ORF">H131_17626</name>
</gene>
<dbReference type="EMBL" id="AQPX01000024">
    <property type="protein sequence ID" value="EON71231.1"/>
    <property type="molecule type" value="Genomic_DNA"/>
</dbReference>
<dbReference type="SUPFAM" id="SSF55729">
    <property type="entry name" value="Acyl-CoA N-acyltransferases (Nat)"/>
    <property type="match status" value="1"/>
</dbReference>
<comment type="caution">
    <text evidence="1">The sequence shown here is derived from an EMBL/GenBank/DDBJ whole genome shotgun (WGS) entry which is preliminary data.</text>
</comment>
<organism evidence="1 2">
    <name type="scientific">Lysinibacillus sphaericus OT4b.31</name>
    <dbReference type="NCBI Taxonomy" id="1285586"/>
    <lineage>
        <taxon>Bacteria</taxon>
        <taxon>Bacillati</taxon>
        <taxon>Bacillota</taxon>
        <taxon>Bacilli</taxon>
        <taxon>Bacillales</taxon>
        <taxon>Bacillaceae</taxon>
        <taxon>Lysinibacillus</taxon>
    </lineage>
</organism>
<dbReference type="Gene3D" id="3.40.630.30">
    <property type="match status" value="1"/>
</dbReference>
<dbReference type="AlphaFoldDB" id="R7ZB58"/>
<dbReference type="Proteomes" id="UP000013911">
    <property type="component" value="Unassembled WGS sequence"/>
</dbReference>
<dbReference type="GO" id="GO:0016740">
    <property type="term" value="F:transferase activity"/>
    <property type="evidence" value="ECO:0007669"/>
    <property type="project" value="UniProtKB-KW"/>
</dbReference>
<evidence type="ECO:0000313" key="2">
    <source>
        <dbReference type="Proteomes" id="UP000013911"/>
    </source>
</evidence>
<sequence>MAKTLIVELEKYARTHRKSISECKVRMRVQKNIEFYQALGYVITKEEIIVNRNSIAIPVVTMALSN</sequence>
<evidence type="ECO:0000313" key="1">
    <source>
        <dbReference type="EMBL" id="EON71231.1"/>
    </source>
</evidence>
<name>R7ZB58_LYSSH</name>
<dbReference type="HOGENOM" id="CLU_2825995_0_0_9"/>
<reference evidence="1 2" key="1">
    <citation type="submission" date="2013-04" db="EMBL/GenBank/DDBJ databases">
        <title>Draft genome of the heavy metal tolerant bacterium Lysinibacillus sphaericus strain OT4b.31.</title>
        <authorList>
            <person name="Pena-Montenegro T.D."/>
            <person name="Dussan J."/>
        </authorList>
    </citation>
    <scope>NUCLEOTIDE SEQUENCE [LARGE SCALE GENOMIC DNA]</scope>
    <source>
        <strain evidence="1 2">OT4b.31</strain>
    </source>
</reference>
<protein>
    <submittedName>
        <fullName evidence="1">Acetyltransferase</fullName>
    </submittedName>
</protein>
<dbReference type="PATRIC" id="fig|1285586.5.peg.3682"/>
<dbReference type="InterPro" id="IPR016181">
    <property type="entry name" value="Acyl_CoA_acyltransferase"/>
</dbReference>